<keyword evidence="8" id="KW-0732">Signal</keyword>
<dbReference type="GO" id="GO:0006508">
    <property type="term" value="P:proteolysis"/>
    <property type="evidence" value="ECO:0007669"/>
    <property type="project" value="UniProtKB-KW"/>
</dbReference>
<feature type="signal peptide" evidence="8">
    <location>
        <begin position="1"/>
        <end position="20"/>
    </location>
</feature>
<accession>A0AAF0ELV0</accession>
<reference evidence="9" key="1">
    <citation type="submission" date="2023-03" db="EMBL/GenBank/DDBJ databases">
        <title>Mating type loci evolution in Malassezia.</title>
        <authorList>
            <person name="Coelho M.A."/>
        </authorList>
    </citation>
    <scope>NUCLEOTIDE SEQUENCE</scope>
    <source>
        <strain evidence="9">CBS 9557</strain>
    </source>
</reference>
<dbReference type="GO" id="GO:0004185">
    <property type="term" value="F:serine-type carboxypeptidase activity"/>
    <property type="evidence" value="ECO:0007669"/>
    <property type="project" value="UniProtKB-EC"/>
</dbReference>
<organism evidence="9 10">
    <name type="scientific">Malassezia nana</name>
    <dbReference type="NCBI Taxonomy" id="180528"/>
    <lineage>
        <taxon>Eukaryota</taxon>
        <taxon>Fungi</taxon>
        <taxon>Dikarya</taxon>
        <taxon>Basidiomycota</taxon>
        <taxon>Ustilaginomycotina</taxon>
        <taxon>Malasseziomycetes</taxon>
        <taxon>Malasseziales</taxon>
        <taxon>Malasseziaceae</taxon>
        <taxon>Malassezia</taxon>
    </lineage>
</organism>
<dbReference type="AlphaFoldDB" id="A0AAF0ELV0"/>
<protein>
    <submittedName>
        <fullName evidence="9">Carboxypeptidase D</fullName>
        <ecNumber evidence="9">3.4.16.6</ecNumber>
    </submittedName>
</protein>
<comment type="catalytic activity">
    <reaction evidence="7">
        <text>a monoacylglycerol + H2O = glycerol + a fatty acid + H(+)</text>
        <dbReference type="Rhea" id="RHEA:15245"/>
        <dbReference type="ChEBI" id="CHEBI:15377"/>
        <dbReference type="ChEBI" id="CHEBI:15378"/>
        <dbReference type="ChEBI" id="CHEBI:17408"/>
        <dbReference type="ChEBI" id="CHEBI:17754"/>
        <dbReference type="ChEBI" id="CHEBI:28868"/>
    </reaction>
</comment>
<dbReference type="PANTHER" id="PTHR11802:SF479">
    <property type="entry name" value="CARBOXYPEPTIDASE"/>
    <property type="match status" value="1"/>
</dbReference>
<feature type="chain" id="PRO_5042212106" evidence="8">
    <location>
        <begin position="21"/>
        <end position="496"/>
    </location>
</feature>
<evidence type="ECO:0000313" key="9">
    <source>
        <dbReference type="EMBL" id="WFD27206.1"/>
    </source>
</evidence>
<evidence type="ECO:0000256" key="1">
    <source>
        <dbReference type="ARBA" id="ARBA00009431"/>
    </source>
</evidence>
<evidence type="ECO:0000256" key="8">
    <source>
        <dbReference type="SAM" id="SignalP"/>
    </source>
</evidence>
<keyword evidence="2 9" id="KW-0121">Carboxypeptidase</keyword>
<proteinExistence type="inferred from homology"/>
<dbReference type="InterPro" id="IPR029058">
    <property type="entry name" value="AB_hydrolase_fold"/>
</dbReference>
<evidence type="ECO:0000313" key="10">
    <source>
        <dbReference type="Proteomes" id="UP001213623"/>
    </source>
</evidence>
<keyword evidence="5" id="KW-0325">Glycoprotein</keyword>
<keyword evidence="3" id="KW-0645">Protease</keyword>
<gene>
    <name evidence="9" type="ORF">MNAN1_002202</name>
</gene>
<dbReference type="Gene3D" id="3.40.50.1820">
    <property type="entry name" value="alpha/beta hydrolase"/>
    <property type="match status" value="1"/>
</dbReference>
<dbReference type="PANTHER" id="PTHR11802">
    <property type="entry name" value="SERINE PROTEASE FAMILY S10 SERINE CARBOXYPEPTIDASE"/>
    <property type="match status" value="1"/>
</dbReference>
<dbReference type="EMBL" id="CP119895">
    <property type="protein sequence ID" value="WFD27206.1"/>
    <property type="molecule type" value="Genomic_DNA"/>
</dbReference>
<comment type="similarity">
    <text evidence="1">Belongs to the peptidase S10 family.</text>
</comment>
<keyword evidence="10" id="KW-1185">Reference proteome</keyword>
<dbReference type="PRINTS" id="PR00724">
    <property type="entry name" value="CRBOXYPTASEC"/>
</dbReference>
<sequence length="496" mass="55116">MWFTRLVGLLSVLATTGSLAASSGAPSNDSTYNISALRDRLGSNGTKRFEVPTHLPNISFELPPSWAGYEPVSNKPNETRQIYFWMVPATGDVGLNDLVIWFNGGPGCSSLSGILDEEGPVKMDPKTYVAKSNPYSWTNLSNVLWLDQPAGTGFSRGPALNQSMEQVAKDFNGFLLNLYKDFPKLQGKNLWLMGESFAGKFIPYMAHQIYKNEAQNKRAGIHLKGIGMNDAFFYDDTIGKELPAVQFAVENAHVMKLNKSDVEQLVHQGKEIGIDHYVEKHLKYPPEGPLPVPSQFNKSKSVYSTMKKMAQKANPCFSPFYIVGPSPCPVDALGLDPTNEVSHTSNYFNRNPSVKSLIHADNVTYLECSKKKPFDIMKHAQTEFPLNTVLPSVVEKSERTVVQHGTYDYVMLPNGSALAIQNMTWAGHQGFQHRPNQTLMIDGQPAGLYHTERKLTLVMVDKASHMIPVYKPKAAYKLLQFVLGQIDEAQLSAHTL</sequence>
<dbReference type="Pfam" id="PF00450">
    <property type="entry name" value="Peptidase_S10"/>
    <property type="match status" value="1"/>
</dbReference>
<evidence type="ECO:0000256" key="3">
    <source>
        <dbReference type="ARBA" id="ARBA00022670"/>
    </source>
</evidence>
<keyword evidence="4 9" id="KW-0378">Hydrolase</keyword>
<name>A0AAF0ELV0_9BASI</name>
<comment type="catalytic activity">
    <reaction evidence="6">
        <text>a diacylglycerol + H2O = a monoacylglycerol + a fatty acid + H(+)</text>
        <dbReference type="Rhea" id="RHEA:32731"/>
        <dbReference type="ChEBI" id="CHEBI:15377"/>
        <dbReference type="ChEBI" id="CHEBI:15378"/>
        <dbReference type="ChEBI" id="CHEBI:17408"/>
        <dbReference type="ChEBI" id="CHEBI:18035"/>
        <dbReference type="ChEBI" id="CHEBI:28868"/>
    </reaction>
</comment>
<evidence type="ECO:0000256" key="2">
    <source>
        <dbReference type="ARBA" id="ARBA00022645"/>
    </source>
</evidence>
<dbReference type="Proteomes" id="UP001213623">
    <property type="component" value="Chromosome 4"/>
</dbReference>
<evidence type="ECO:0000256" key="4">
    <source>
        <dbReference type="ARBA" id="ARBA00022801"/>
    </source>
</evidence>
<evidence type="ECO:0000256" key="7">
    <source>
        <dbReference type="ARBA" id="ARBA00048461"/>
    </source>
</evidence>
<evidence type="ECO:0000256" key="5">
    <source>
        <dbReference type="ARBA" id="ARBA00023180"/>
    </source>
</evidence>
<dbReference type="SUPFAM" id="SSF53474">
    <property type="entry name" value="alpha/beta-Hydrolases"/>
    <property type="match status" value="1"/>
</dbReference>
<dbReference type="InterPro" id="IPR001563">
    <property type="entry name" value="Peptidase_S10"/>
</dbReference>
<evidence type="ECO:0000256" key="6">
    <source>
        <dbReference type="ARBA" id="ARBA00047591"/>
    </source>
</evidence>
<dbReference type="EC" id="3.4.16.6" evidence="9"/>